<accession>A0ABW3US99</accession>
<protein>
    <submittedName>
        <fullName evidence="2">Sugar phosphate isomerase/epimerase family protein</fullName>
    </submittedName>
</protein>
<organism evidence="2 3">
    <name type="scientific">Paenibacillus vulneris</name>
    <dbReference type="NCBI Taxonomy" id="1133364"/>
    <lineage>
        <taxon>Bacteria</taxon>
        <taxon>Bacillati</taxon>
        <taxon>Bacillota</taxon>
        <taxon>Bacilli</taxon>
        <taxon>Bacillales</taxon>
        <taxon>Paenibacillaceae</taxon>
        <taxon>Paenibacillus</taxon>
    </lineage>
</organism>
<dbReference type="InterPro" id="IPR050312">
    <property type="entry name" value="IolE/XylAMocC-like"/>
</dbReference>
<dbReference type="PANTHER" id="PTHR12110:SF53">
    <property type="entry name" value="BLR5974 PROTEIN"/>
    <property type="match status" value="1"/>
</dbReference>
<keyword evidence="2" id="KW-0413">Isomerase</keyword>
<dbReference type="EMBL" id="JBHTLU010000036">
    <property type="protein sequence ID" value="MFD1223655.1"/>
    <property type="molecule type" value="Genomic_DNA"/>
</dbReference>
<dbReference type="InterPro" id="IPR036237">
    <property type="entry name" value="Xyl_isomerase-like_sf"/>
</dbReference>
<dbReference type="Proteomes" id="UP001597180">
    <property type="component" value="Unassembled WGS sequence"/>
</dbReference>
<comment type="caution">
    <text evidence="2">The sequence shown here is derived from an EMBL/GenBank/DDBJ whole genome shotgun (WGS) entry which is preliminary data.</text>
</comment>
<dbReference type="Pfam" id="PF01261">
    <property type="entry name" value="AP_endonuc_2"/>
    <property type="match status" value="1"/>
</dbReference>
<dbReference type="GO" id="GO:0016853">
    <property type="term" value="F:isomerase activity"/>
    <property type="evidence" value="ECO:0007669"/>
    <property type="project" value="UniProtKB-KW"/>
</dbReference>
<dbReference type="PANTHER" id="PTHR12110">
    <property type="entry name" value="HYDROXYPYRUVATE ISOMERASE"/>
    <property type="match status" value="1"/>
</dbReference>
<sequence length="342" mass="38685">MSSLQHNPKASSPVYKQIPTSRYLADLPKGAYYQGDYKLGLNFYSFSHNLNSWINGTTDGAPPIDTMQVIRFAKEAGFDAVDVTAYYIPGYDNSTMPTRPDEEIFGYAAQIKLLCAELGIAISGTGVKNDFADPNEERRLLDIQRTKYWIDVAAEMGAPVMRVFNGAVPKDIHQFGWEAIARERIVPALKECAEYGAGKGVVVGMQNHGDMVCTADQVIRILQWADHPNLGLINDTGFFRSFMQPTGLNYDWYDDIEAVLPYTVNFQVKRKPAGSNTDPFIDLEELFRRIRRSNYRGYIPIETLWVNGDENHPQQLPEPPYEQVKQFLAQLREASEKTKSYS</sequence>
<keyword evidence="3" id="KW-1185">Reference proteome</keyword>
<dbReference type="InterPro" id="IPR013022">
    <property type="entry name" value="Xyl_isomerase-like_TIM-brl"/>
</dbReference>
<feature type="domain" description="Xylose isomerase-like TIM barrel" evidence="1">
    <location>
        <begin position="70"/>
        <end position="316"/>
    </location>
</feature>
<dbReference type="SUPFAM" id="SSF51658">
    <property type="entry name" value="Xylose isomerase-like"/>
    <property type="match status" value="1"/>
</dbReference>
<evidence type="ECO:0000259" key="1">
    <source>
        <dbReference type="Pfam" id="PF01261"/>
    </source>
</evidence>
<dbReference type="RefSeq" id="WP_345587902.1">
    <property type="nucleotide sequence ID" value="NZ_BAABJG010000014.1"/>
</dbReference>
<proteinExistence type="predicted"/>
<name>A0ABW3US99_9BACL</name>
<gene>
    <name evidence="2" type="ORF">ACFQ4B_26390</name>
</gene>
<evidence type="ECO:0000313" key="3">
    <source>
        <dbReference type="Proteomes" id="UP001597180"/>
    </source>
</evidence>
<dbReference type="Gene3D" id="3.20.20.150">
    <property type="entry name" value="Divalent-metal-dependent TIM barrel enzymes"/>
    <property type="match status" value="1"/>
</dbReference>
<reference evidence="3" key="1">
    <citation type="journal article" date="2019" name="Int. J. Syst. Evol. Microbiol.">
        <title>The Global Catalogue of Microorganisms (GCM) 10K type strain sequencing project: providing services to taxonomists for standard genome sequencing and annotation.</title>
        <authorList>
            <consortium name="The Broad Institute Genomics Platform"/>
            <consortium name="The Broad Institute Genome Sequencing Center for Infectious Disease"/>
            <person name="Wu L."/>
            <person name="Ma J."/>
        </authorList>
    </citation>
    <scope>NUCLEOTIDE SEQUENCE [LARGE SCALE GENOMIC DNA]</scope>
    <source>
        <strain evidence="3">CCUG 53270</strain>
    </source>
</reference>
<evidence type="ECO:0000313" key="2">
    <source>
        <dbReference type="EMBL" id="MFD1223655.1"/>
    </source>
</evidence>